<evidence type="ECO:0000256" key="5">
    <source>
        <dbReference type="ARBA" id="ARBA00023098"/>
    </source>
</evidence>
<dbReference type="GO" id="GO:0016410">
    <property type="term" value="F:N-acyltransferase activity"/>
    <property type="evidence" value="ECO:0007669"/>
    <property type="project" value="InterPro"/>
</dbReference>
<sequence>MQISFTAEQIATVLNGTIEGDSSVVVNNFSRIEDGKPGTLTFLANPKYTHYIYSTDASIVLVNNDFVADQPVKATLIRCFNAYAALAILLDMVEKTKPQKTGIEAMSYIASNVKYGENIYVGAFAYIAENVKIGNNTKIYPQVYIGENVTIGDNTIIYPGAKVYQGCTIGNNCIIHAGAVIGSDGFGFAPEDGIYKKIPQMGIVIIEDDVEIGANTTIDRAVMDATVVHRGVKLDNLIQIAHNVEIGENTVMAAQVGVSGSTKIGKHCVFGGQVGLGGHITIGDNSSVGAQSGIISNIESDSKILGSPAIPVKNFFKSSVVFPKLPDMYRQLAQLQKEVEELKSNQNK</sequence>
<dbReference type="UniPathway" id="UPA00973"/>
<evidence type="ECO:0000256" key="6">
    <source>
        <dbReference type="ARBA" id="ARBA00023315"/>
    </source>
</evidence>
<dbReference type="NCBIfam" id="NF002060">
    <property type="entry name" value="PRK00892.1"/>
    <property type="match status" value="1"/>
</dbReference>
<comment type="similarity">
    <text evidence="7">Belongs to the transferase hexapeptide repeat family. LpxD subfamily.</text>
</comment>
<dbReference type="PANTHER" id="PTHR43378:SF2">
    <property type="entry name" value="UDP-3-O-ACYLGLUCOSAMINE N-ACYLTRANSFERASE 1, MITOCHONDRIAL-RELATED"/>
    <property type="match status" value="1"/>
</dbReference>
<proteinExistence type="inferred from homology"/>
<dbReference type="Gene3D" id="3.40.1390.10">
    <property type="entry name" value="MurE/MurF, N-terminal domain"/>
    <property type="match status" value="1"/>
</dbReference>
<keyword evidence="5 7" id="KW-0443">Lipid metabolism</keyword>
<dbReference type="Pfam" id="PF04613">
    <property type="entry name" value="LpxD"/>
    <property type="match status" value="1"/>
</dbReference>
<feature type="domain" description="UDP-3-O-[3-hydroxymyristoyl] glucosamine N-acyltransferase non-repeat region" evidence="8">
    <location>
        <begin position="24"/>
        <end position="90"/>
    </location>
</feature>
<gene>
    <name evidence="7 9" type="primary">lpxD</name>
    <name evidence="9" type="ORF">KL86DYS1_11441</name>
</gene>
<evidence type="ECO:0000256" key="7">
    <source>
        <dbReference type="HAMAP-Rule" id="MF_00523"/>
    </source>
</evidence>
<dbReference type="HAMAP" id="MF_00523">
    <property type="entry name" value="LpxD"/>
    <property type="match status" value="1"/>
</dbReference>
<dbReference type="AlphaFoldDB" id="A0A212J873"/>
<dbReference type="Gene3D" id="2.160.10.10">
    <property type="entry name" value="Hexapeptide repeat proteins"/>
    <property type="match status" value="1"/>
</dbReference>
<comment type="catalytic activity">
    <reaction evidence="7">
        <text>a UDP-3-O-[(3R)-3-hydroxyacyl]-alpha-D-glucosamine + a (3R)-hydroxyacyl-[ACP] = a UDP-2-N,3-O-bis[(3R)-3-hydroxyacyl]-alpha-D-glucosamine + holo-[ACP] + H(+)</text>
        <dbReference type="Rhea" id="RHEA:53836"/>
        <dbReference type="Rhea" id="RHEA-COMP:9685"/>
        <dbReference type="Rhea" id="RHEA-COMP:9945"/>
        <dbReference type="ChEBI" id="CHEBI:15378"/>
        <dbReference type="ChEBI" id="CHEBI:64479"/>
        <dbReference type="ChEBI" id="CHEBI:78827"/>
        <dbReference type="ChEBI" id="CHEBI:137740"/>
        <dbReference type="ChEBI" id="CHEBI:137748"/>
        <dbReference type="EC" id="2.3.1.191"/>
    </reaction>
</comment>
<comment type="function">
    <text evidence="7">Catalyzes the N-acylation of UDP-3-O-acylglucosamine using 3-hydroxyacyl-ACP as the acyl donor. Is involved in the biosynthesis of lipid A, a phosphorylated glycolipid that anchors the lipopolysaccharide to the outer membrane of the cell.</text>
</comment>
<dbReference type="GO" id="GO:0103118">
    <property type="term" value="F:UDP-3-O-[(3R)-3-hydroxyacyl]-glucosamine N-acyltransferase activity"/>
    <property type="evidence" value="ECO:0007669"/>
    <property type="project" value="UniProtKB-EC"/>
</dbReference>
<dbReference type="NCBIfam" id="TIGR01853">
    <property type="entry name" value="lipid_A_lpxD"/>
    <property type="match status" value="1"/>
</dbReference>
<dbReference type="SUPFAM" id="SSF51161">
    <property type="entry name" value="Trimeric LpxA-like enzymes"/>
    <property type="match status" value="1"/>
</dbReference>
<feature type="active site" description="Proton acceptor" evidence="7">
    <location>
        <position position="242"/>
    </location>
</feature>
<keyword evidence="6 7" id="KW-0012">Acyltransferase</keyword>
<comment type="pathway">
    <text evidence="7">Bacterial outer membrane biogenesis; LPS lipid A biosynthesis.</text>
</comment>
<dbReference type="InterPro" id="IPR011004">
    <property type="entry name" value="Trimer_LpxA-like_sf"/>
</dbReference>
<comment type="subunit">
    <text evidence="7">Homotrimer.</text>
</comment>
<dbReference type="InterPro" id="IPR020573">
    <property type="entry name" value="UDP_GlcNAc_AcTrfase_non-rep"/>
</dbReference>
<evidence type="ECO:0000256" key="4">
    <source>
        <dbReference type="ARBA" id="ARBA00022737"/>
    </source>
</evidence>
<evidence type="ECO:0000256" key="2">
    <source>
        <dbReference type="ARBA" id="ARBA00022556"/>
    </source>
</evidence>
<reference evidence="9" key="1">
    <citation type="submission" date="2016-04" db="EMBL/GenBank/DDBJ databases">
        <authorList>
            <person name="Evans L.H."/>
            <person name="Alamgir A."/>
            <person name="Owens N."/>
            <person name="Weber N.D."/>
            <person name="Virtaneva K."/>
            <person name="Barbian K."/>
            <person name="Babar A."/>
            <person name="Rosenke K."/>
        </authorList>
    </citation>
    <scope>NUCLEOTIDE SEQUENCE</scope>
    <source>
        <strain evidence="9">86-1</strain>
    </source>
</reference>
<organism evidence="9">
    <name type="scientific">uncultured Dysgonomonas sp</name>
    <dbReference type="NCBI Taxonomy" id="206096"/>
    <lineage>
        <taxon>Bacteria</taxon>
        <taxon>Pseudomonadati</taxon>
        <taxon>Bacteroidota</taxon>
        <taxon>Bacteroidia</taxon>
        <taxon>Bacteroidales</taxon>
        <taxon>Dysgonomonadaceae</taxon>
        <taxon>Dysgonomonas</taxon>
        <taxon>environmental samples</taxon>
    </lineage>
</organism>
<dbReference type="Pfam" id="PF14602">
    <property type="entry name" value="Hexapep_2"/>
    <property type="match status" value="1"/>
</dbReference>
<name>A0A212J873_9BACT</name>
<protein>
    <recommendedName>
        <fullName evidence="7">UDP-3-O-acylglucosamine N-acyltransferase</fullName>
        <ecNumber evidence="7">2.3.1.191</ecNumber>
    </recommendedName>
</protein>
<dbReference type="EC" id="2.3.1.191" evidence="7"/>
<dbReference type="EMBL" id="FLUM01000001">
    <property type="protein sequence ID" value="SBV95620.1"/>
    <property type="molecule type" value="Genomic_DNA"/>
</dbReference>
<evidence type="ECO:0000256" key="3">
    <source>
        <dbReference type="ARBA" id="ARBA00022679"/>
    </source>
</evidence>
<keyword evidence="4 7" id="KW-0677">Repeat</keyword>
<dbReference type="PANTHER" id="PTHR43378">
    <property type="entry name" value="UDP-3-O-ACYLGLUCOSAMINE N-ACYLTRANSFERASE"/>
    <property type="match status" value="1"/>
</dbReference>
<dbReference type="Pfam" id="PF00132">
    <property type="entry name" value="Hexapep"/>
    <property type="match status" value="2"/>
</dbReference>
<evidence type="ECO:0000259" key="8">
    <source>
        <dbReference type="Pfam" id="PF04613"/>
    </source>
</evidence>
<dbReference type="InterPro" id="IPR007691">
    <property type="entry name" value="LpxD"/>
</dbReference>
<dbReference type="CDD" id="cd03352">
    <property type="entry name" value="LbH_LpxD"/>
    <property type="match status" value="1"/>
</dbReference>
<keyword evidence="2 7" id="KW-0441">Lipid A biosynthesis</keyword>
<keyword evidence="1 7" id="KW-0444">Lipid biosynthesis</keyword>
<dbReference type="InterPro" id="IPR001451">
    <property type="entry name" value="Hexapep"/>
</dbReference>
<keyword evidence="3 7" id="KW-0808">Transferase</keyword>
<dbReference type="GO" id="GO:0009245">
    <property type="term" value="P:lipid A biosynthetic process"/>
    <property type="evidence" value="ECO:0007669"/>
    <property type="project" value="UniProtKB-UniRule"/>
</dbReference>
<evidence type="ECO:0000256" key="1">
    <source>
        <dbReference type="ARBA" id="ARBA00022516"/>
    </source>
</evidence>
<accession>A0A212J873</accession>
<evidence type="ECO:0000313" key="9">
    <source>
        <dbReference type="EMBL" id="SBV95620.1"/>
    </source>
</evidence>
<dbReference type="GO" id="GO:0016020">
    <property type="term" value="C:membrane"/>
    <property type="evidence" value="ECO:0007669"/>
    <property type="project" value="GOC"/>
</dbReference>